<dbReference type="GO" id="GO:0000976">
    <property type="term" value="F:transcription cis-regulatory region binding"/>
    <property type="evidence" value="ECO:0007669"/>
    <property type="project" value="TreeGrafter"/>
</dbReference>
<feature type="DNA-binding region" description="OmpR/PhoB-type" evidence="7">
    <location>
        <begin position="124"/>
        <end position="220"/>
    </location>
</feature>
<evidence type="ECO:0000256" key="1">
    <source>
        <dbReference type="ARBA" id="ARBA00022553"/>
    </source>
</evidence>
<name>A0A177N5Y7_9GAMM</name>
<accession>A0A177N5Y7</accession>
<evidence type="ECO:0000259" key="9">
    <source>
        <dbReference type="PROSITE" id="PS51755"/>
    </source>
</evidence>
<dbReference type="RefSeq" id="WP_064041681.1">
    <property type="nucleotide sequence ID" value="NZ_LUUJ01000105.1"/>
</dbReference>
<evidence type="ECO:0000256" key="6">
    <source>
        <dbReference type="PROSITE-ProRule" id="PRU00169"/>
    </source>
</evidence>
<keyword evidence="2" id="KW-0902">Two-component regulatory system</keyword>
<dbReference type="AlphaFoldDB" id="A0A177N5Y7"/>
<dbReference type="GO" id="GO:0032993">
    <property type="term" value="C:protein-DNA complex"/>
    <property type="evidence" value="ECO:0007669"/>
    <property type="project" value="TreeGrafter"/>
</dbReference>
<feature type="domain" description="OmpR/PhoB-type" evidence="9">
    <location>
        <begin position="124"/>
        <end position="220"/>
    </location>
</feature>
<dbReference type="PROSITE" id="PS51755">
    <property type="entry name" value="OMPR_PHOB"/>
    <property type="match status" value="1"/>
</dbReference>
<dbReference type="InterPro" id="IPR011006">
    <property type="entry name" value="CheY-like_superfamily"/>
</dbReference>
<keyword evidence="4 7" id="KW-0238">DNA-binding</keyword>
<dbReference type="Gene3D" id="1.10.10.10">
    <property type="entry name" value="Winged helix-like DNA-binding domain superfamily/Winged helix DNA-binding domain"/>
    <property type="match status" value="1"/>
</dbReference>
<comment type="caution">
    <text evidence="10">The sequence shown here is derived from an EMBL/GenBank/DDBJ whole genome shotgun (WGS) entry which is preliminary data.</text>
</comment>
<keyword evidence="3" id="KW-0805">Transcription regulation</keyword>
<dbReference type="EMBL" id="LUUJ01000105">
    <property type="protein sequence ID" value="OAI12883.1"/>
    <property type="molecule type" value="Genomic_DNA"/>
</dbReference>
<evidence type="ECO:0000313" key="11">
    <source>
        <dbReference type="Proteomes" id="UP000077857"/>
    </source>
</evidence>
<dbReference type="Pfam" id="PF00072">
    <property type="entry name" value="Response_reg"/>
    <property type="match status" value="1"/>
</dbReference>
<evidence type="ECO:0000256" key="4">
    <source>
        <dbReference type="ARBA" id="ARBA00023125"/>
    </source>
</evidence>
<dbReference type="PANTHER" id="PTHR48111">
    <property type="entry name" value="REGULATOR OF RPOS"/>
    <property type="match status" value="1"/>
</dbReference>
<dbReference type="Gene3D" id="6.10.250.690">
    <property type="match status" value="1"/>
</dbReference>
<evidence type="ECO:0000256" key="2">
    <source>
        <dbReference type="ARBA" id="ARBA00023012"/>
    </source>
</evidence>
<dbReference type="InterPro" id="IPR001867">
    <property type="entry name" value="OmpR/PhoB-type_DNA-bd"/>
</dbReference>
<dbReference type="OrthoDB" id="9802426at2"/>
<dbReference type="PANTHER" id="PTHR48111:SF67">
    <property type="entry name" value="TRANSCRIPTIONAL REGULATORY PROTEIN TCTD"/>
    <property type="match status" value="1"/>
</dbReference>
<evidence type="ECO:0000259" key="8">
    <source>
        <dbReference type="PROSITE" id="PS50110"/>
    </source>
</evidence>
<dbReference type="GO" id="GO:0000156">
    <property type="term" value="F:phosphorelay response regulator activity"/>
    <property type="evidence" value="ECO:0007669"/>
    <property type="project" value="TreeGrafter"/>
</dbReference>
<feature type="domain" description="Response regulatory" evidence="8">
    <location>
        <begin position="2"/>
        <end position="116"/>
    </location>
</feature>
<dbReference type="FunFam" id="3.40.50.2300:FF:000002">
    <property type="entry name" value="DNA-binding response regulator PhoP"/>
    <property type="match status" value="1"/>
</dbReference>
<dbReference type="SMART" id="SM00862">
    <property type="entry name" value="Trans_reg_C"/>
    <property type="match status" value="1"/>
</dbReference>
<evidence type="ECO:0000313" key="10">
    <source>
        <dbReference type="EMBL" id="OAI12883.1"/>
    </source>
</evidence>
<dbReference type="Gene3D" id="3.40.50.2300">
    <property type="match status" value="1"/>
</dbReference>
<dbReference type="InterPro" id="IPR001789">
    <property type="entry name" value="Sig_transdc_resp-reg_receiver"/>
</dbReference>
<sequence length="224" mass="25247">MTILLVEDDAVLADGLVHALSQSGYRVTWATTGVGAEELLQSRSFELAVLDLGLPDMDGLDWLRRLRERRILLPVLILTARDGMRDRIEGIRQGADDYMVKPFALQELEARIHALMRRCYGAFGRSVAVGRLTLEAQFRRISADGEPIELTARDYRVLEILMLQAGKVVAKERIGRLLSTDDETQTDNAIDIYLYRLRKRIGRYGVAIRTVRGLGYLLEAGTDE</sequence>
<reference evidence="10 11" key="1">
    <citation type="submission" date="2016-03" db="EMBL/GenBank/DDBJ databases">
        <authorList>
            <person name="Ploux O."/>
        </authorList>
    </citation>
    <scope>NUCLEOTIDE SEQUENCE [LARGE SCALE GENOMIC DNA]</scope>
    <source>
        <strain evidence="10 11">R-45378</strain>
    </source>
</reference>
<gene>
    <name evidence="10" type="ORF">A1507_18295</name>
</gene>
<dbReference type="PROSITE" id="PS50110">
    <property type="entry name" value="RESPONSE_REGULATORY"/>
    <property type="match status" value="1"/>
</dbReference>
<organism evidence="10 11">
    <name type="scientific">Methylomonas koyamae</name>
    <dbReference type="NCBI Taxonomy" id="702114"/>
    <lineage>
        <taxon>Bacteria</taxon>
        <taxon>Pseudomonadati</taxon>
        <taxon>Pseudomonadota</taxon>
        <taxon>Gammaproteobacteria</taxon>
        <taxon>Methylococcales</taxon>
        <taxon>Methylococcaceae</taxon>
        <taxon>Methylomonas</taxon>
    </lineage>
</organism>
<dbReference type="GO" id="GO:0005829">
    <property type="term" value="C:cytosol"/>
    <property type="evidence" value="ECO:0007669"/>
    <property type="project" value="TreeGrafter"/>
</dbReference>
<dbReference type="GO" id="GO:0006355">
    <property type="term" value="P:regulation of DNA-templated transcription"/>
    <property type="evidence" value="ECO:0007669"/>
    <property type="project" value="InterPro"/>
</dbReference>
<protein>
    <submittedName>
        <fullName evidence="10">DNA-binding response regulator</fullName>
    </submittedName>
</protein>
<evidence type="ECO:0000256" key="7">
    <source>
        <dbReference type="PROSITE-ProRule" id="PRU01091"/>
    </source>
</evidence>
<keyword evidence="5" id="KW-0804">Transcription</keyword>
<dbReference type="InterPro" id="IPR039420">
    <property type="entry name" value="WalR-like"/>
</dbReference>
<evidence type="ECO:0000256" key="5">
    <source>
        <dbReference type="ARBA" id="ARBA00023163"/>
    </source>
</evidence>
<dbReference type="InterPro" id="IPR036388">
    <property type="entry name" value="WH-like_DNA-bd_sf"/>
</dbReference>
<dbReference type="SMART" id="SM00448">
    <property type="entry name" value="REC"/>
    <property type="match status" value="1"/>
</dbReference>
<dbReference type="CDD" id="cd00383">
    <property type="entry name" value="trans_reg_C"/>
    <property type="match status" value="1"/>
</dbReference>
<feature type="modified residue" description="4-aspartylphosphate" evidence="6">
    <location>
        <position position="51"/>
    </location>
</feature>
<dbReference type="Proteomes" id="UP000077857">
    <property type="component" value="Unassembled WGS sequence"/>
</dbReference>
<evidence type="ECO:0000256" key="3">
    <source>
        <dbReference type="ARBA" id="ARBA00023015"/>
    </source>
</evidence>
<proteinExistence type="predicted"/>
<dbReference type="Pfam" id="PF00486">
    <property type="entry name" value="Trans_reg_C"/>
    <property type="match status" value="1"/>
</dbReference>
<dbReference type="CDD" id="cd17624">
    <property type="entry name" value="REC_OmpR_PmrA-like"/>
    <property type="match status" value="1"/>
</dbReference>
<keyword evidence="1 6" id="KW-0597">Phosphoprotein</keyword>
<dbReference type="SUPFAM" id="SSF52172">
    <property type="entry name" value="CheY-like"/>
    <property type="match status" value="1"/>
</dbReference>